<dbReference type="GO" id="GO:0009401">
    <property type="term" value="P:phosphoenolpyruvate-dependent sugar phosphotransferase system"/>
    <property type="evidence" value="ECO:0007669"/>
    <property type="project" value="UniProtKB-KW"/>
</dbReference>
<keyword evidence="7 9" id="KW-1133">Transmembrane helix</keyword>
<keyword evidence="12" id="KW-1185">Reference proteome</keyword>
<evidence type="ECO:0000256" key="4">
    <source>
        <dbReference type="ARBA" id="ARBA00022597"/>
    </source>
</evidence>
<dbReference type="KEGG" id="arf:AR1Y2_0052"/>
<keyword evidence="4" id="KW-0762">Sugar transport</keyword>
<evidence type="ECO:0000313" key="12">
    <source>
        <dbReference type="Proteomes" id="UP000298653"/>
    </source>
</evidence>
<feature type="transmembrane region" description="Helical" evidence="9">
    <location>
        <begin position="244"/>
        <end position="262"/>
    </location>
</feature>
<evidence type="ECO:0000256" key="9">
    <source>
        <dbReference type="SAM" id="Phobius"/>
    </source>
</evidence>
<keyword evidence="2" id="KW-0813">Transport</keyword>
<evidence type="ECO:0000256" key="8">
    <source>
        <dbReference type="ARBA" id="ARBA00023136"/>
    </source>
</evidence>
<evidence type="ECO:0000256" key="3">
    <source>
        <dbReference type="ARBA" id="ARBA00022475"/>
    </source>
</evidence>
<dbReference type="Pfam" id="PF03611">
    <property type="entry name" value="EIIC-GAT"/>
    <property type="match status" value="1"/>
</dbReference>
<feature type="transmembrane region" description="Helical" evidence="9">
    <location>
        <begin position="39"/>
        <end position="63"/>
    </location>
</feature>
<dbReference type="GO" id="GO:0015577">
    <property type="term" value="F:galactitol transmembrane transporter activity"/>
    <property type="evidence" value="ECO:0007669"/>
    <property type="project" value="InterPro"/>
</dbReference>
<dbReference type="InterPro" id="IPR004703">
    <property type="entry name" value="PTS_sugar-sp_permease"/>
</dbReference>
<dbReference type="RefSeq" id="WP_137327172.1">
    <property type="nucleotide sequence ID" value="NZ_CP040058.1"/>
</dbReference>
<accession>A0A4P8I819</accession>
<organism evidence="11 12">
    <name type="scientific">Anaerostipes rhamnosivorans</name>
    <dbReference type="NCBI Taxonomy" id="1229621"/>
    <lineage>
        <taxon>Bacteria</taxon>
        <taxon>Bacillati</taxon>
        <taxon>Bacillota</taxon>
        <taxon>Clostridia</taxon>
        <taxon>Lachnospirales</taxon>
        <taxon>Lachnospiraceae</taxon>
        <taxon>Anaerostipes</taxon>
    </lineage>
</organism>
<feature type="transmembrane region" description="Helical" evidence="9">
    <location>
        <begin position="6"/>
        <end position="27"/>
    </location>
</feature>
<dbReference type="PROSITE" id="PS51104">
    <property type="entry name" value="PTS_EIIC_TYPE_2"/>
    <property type="match status" value="1"/>
</dbReference>
<feature type="domain" description="PTS EIIC type-2" evidence="10">
    <location>
        <begin position="4"/>
        <end position="419"/>
    </location>
</feature>
<feature type="transmembrane region" description="Helical" evidence="9">
    <location>
        <begin position="351"/>
        <end position="369"/>
    </location>
</feature>
<feature type="transmembrane region" description="Helical" evidence="9">
    <location>
        <begin position="327"/>
        <end position="345"/>
    </location>
</feature>
<dbReference type="AlphaFoldDB" id="A0A4P8I819"/>
<dbReference type="PANTHER" id="PTHR37324">
    <property type="entry name" value="PTS SYSTEM GALACTITOL-SPECIFIC EIIC COMPONENT"/>
    <property type="match status" value="1"/>
</dbReference>
<feature type="transmembrane region" description="Helical" evidence="9">
    <location>
        <begin position="303"/>
        <end position="322"/>
    </location>
</feature>
<keyword evidence="8 9" id="KW-0472">Membrane</keyword>
<keyword evidence="5" id="KW-0598">Phosphotransferase system</keyword>
<evidence type="ECO:0000259" key="10">
    <source>
        <dbReference type="PROSITE" id="PS51104"/>
    </source>
</evidence>
<evidence type="ECO:0000256" key="6">
    <source>
        <dbReference type="ARBA" id="ARBA00022692"/>
    </source>
</evidence>
<feature type="transmembrane region" description="Helical" evidence="9">
    <location>
        <begin position="216"/>
        <end position="237"/>
    </location>
</feature>
<dbReference type="PANTHER" id="PTHR37324:SF2">
    <property type="entry name" value="PTS SYSTEM GALACTITOL-SPECIFIC EIIC COMPONENT"/>
    <property type="match status" value="1"/>
</dbReference>
<dbReference type="GO" id="GO:0005886">
    <property type="term" value="C:plasma membrane"/>
    <property type="evidence" value="ECO:0007669"/>
    <property type="project" value="UniProtKB-SubCell"/>
</dbReference>
<dbReference type="Proteomes" id="UP000298653">
    <property type="component" value="Chromosome"/>
</dbReference>
<dbReference type="PIRSF" id="PIRSF006304">
    <property type="entry name" value="GatC"/>
    <property type="match status" value="1"/>
</dbReference>
<evidence type="ECO:0000256" key="1">
    <source>
        <dbReference type="ARBA" id="ARBA00004651"/>
    </source>
</evidence>
<evidence type="ECO:0000256" key="2">
    <source>
        <dbReference type="ARBA" id="ARBA00022448"/>
    </source>
</evidence>
<feature type="transmembrane region" description="Helical" evidence="9">
    <location>
        <begin position="83"/>
        <end position="110"/>
    </location>
</feature>
<gene>
    <name evidence="11" type="ORF">AR1Y2_0052</name>
</gene>
<feature type="transmembrane region" description="Helical" evidence="9">
    <location>
        <begin position="122"/>
        <end position="155"/>
    </location>
</feature>
<protein>
    <submittedName>
        <fullName evidence="11">PTS system, galactitol-specific IIC component</fullName>
    </submittedName>
</protein>
<evidence type="ECO:0000256" key="5">
    <source>
        <dbReference type="ARBA" id="ARBA00022683"/>
    </source>
</evidence>
<evidence type="ECO:0000313" key="11">
    <source>
        <dbReference type="EMBL" id="QCP33506.1"/>
    </source>
</evidence>
<proteinExistence type="predicted"/>
<reference evidence="11 12" key="1">
    <citation type="submission" date="2019-05" db="EMBL/GenBank/DDBJ databases">
        <title>Complete genome sequencing of Anaerostipes rhamnosivorans.</title>
        <authorList>
            <person name="Bui T.P.N."/>
            <person name="de Vos W.M."/>
        </authorList>
    </citation>
    <scope>NUCLEOTIDE SEQUENCE [LARGE SCALE GENOMIC DNA]</scope>
    <source>
        <strain evidence="11 12">1y2</strain>
    </source>
</reference>
<dbReference type="InterPro" id="IPR013853">
    <property type="entry name" value="EIIC-GAT"/>
</dbReference>
<name>A0A4P8I819_9FIRM</name>
<dbReference type="InterPro" id="IPR013014">
    <property type="entry name" value="PTS_EIIC_2"/>
</dbReference>
<comment type="subcellular location">
    <subcellularLocation>
        <location evidence="1">Cell membrane</location>
        <topology evidence="1">Multi-pass membrane protein</topology>
    </subcellularLocation>
</comment>
<dbReference type="EMBL" id="CP040058">
    <property type="protein sequence ID" value="QCP33506.1"/>
    <property type="molecule type" value="Genomic_DNA"/>
</dbReference>
<dbReference type="OrthoDB" id="9787936at2"/>
<keyword evidence="3" id="KW-1003">Cell membrane</keyword>
<keyword evidence="6 9" id="KW-0812">Transmembrane</keyword>
<sequence length="419" mass="45120">MSVLQYILDLGSSVVMPLIITILGLILGQKFSKAFRSGMTIGIGFIGINLVIGLMGDFVSPAAQAMTQRFGMNLSVIDVGWPVSASIAFGTQIVPFVFLVCFVLNIIMLATNTTKTLNIDIWNYWHFILTGALVQFLTGSMVAGVIASGITFIIIMKLADYSAPRVQDYFGLPGVSLPHTETVSWAPICILLDKVYDKIPGFNKIHFDGETIQKRFGIIGEPMVLGLILGAGLGALAGYEPNKIITLGVNMAAVMFILPRMVRILMEGLMPLSEDAKKFLAKKFPGKEVNIGMDAAIATGSPMVISAALIMIPVTLLLAVILPGNRVLPLVDLATLPFFMIWPVVASKGNLFRSLITGTLMMVAILYIATNLAGTATLIAQSTDFTFPAGAKAISSLDTGAHLVPYIIYKIAEFFQMLF</sequence>
<evidence type="ECO:0000256" key="7">
    <source>
        <dbReference type="ARBA" id="ARBA00022989"/>
    </source>
</evidence>